<evidence type="ECO:0000256" key="1">
    <source>
        <dbReference type="ARBA" id="ARBA00022679"/>
    </source>
</evidence>
<feature type="domain" description="Cytidyltransferase-like" evidence="3">
    <location>
        <begin position="9"/>
        <end position="133"/>
    </location>
</feature>
<reference evidence="4 5" key="1">
    <citation type="submission" date="2024-09" db="EMBL/GenBank/DDBJ databases">
        <authorList>
            <person name="Sun Q."/>
            <person name="Mori K."/>
        </authorList>
    </citation>
    <scope>NUCLEOTIDE SEQUENCE [LARGE SCALE GENOMIC DNA]</scope>
    <source>
        <strain evidence="4 5">TBRC 4575</strain>
    </source>
</reference>
<dbReference type="InterPro" id="IPR004821">
    <property type="entry name" value="Cyt_trans-like"/>
</dbReference>
<keyword evidence="2 4" id="KW-0548">Nucleotidyltransferase</keyword>
<keyword evidence="1" id="KW-0808">Transferase</keyword>
<dbReference type="Gene3D" id="3.40.50.620">
    <property type="entry name" value="HUPs"/>
    <property type="match status" value="1"/>
</dbReference>
<proteinExistence type="predicted"/>
<comment type="caution">
    <text evidence="4">The sequence shown here is derived from an EMBL/GenBank/DDBJ whole genome shotgun (WGS) entry which is preliminary data.</text>
</comment>
<dbReference type="PANTHER" id="PTHR43793:SF1">
    <property type="entry name" value="FAD SYNTHASE"/>
    <property type="match status" value="1"/>
</dbReference>
<dbReference type="RefSeq" id="WP_137645709.1">
    <property type="nucleotide sequence ID" value="NZ_BAABRM010000023.1"/>
</dbReference>
<dbReference type="InterPro" id="IPR014729">
    <property type="entry name" value="Rossmann-like_a/b/a_fold"/>
</dbReference>
<protein>
    <submittedName>
        <fullName evidence="4">Adenylyltransferase/cytidyltransferase family protein</fullName>
    </submittedName>
</protein>
<dbReference type="SUPFAM" id="SSF52374">
    <property type="entry name" value="Nucleotidylyl transferase"/>
    <property type="match status" value="1"/>
</dbReference>
<dbReference type="EMBL" id="JBHLUK010000059">
    <property type="protein sequence ID" value="MFC0423768.1"/>
    <property type="molecule type" value="Genomic_DNA"/>
</dbReference>
<sequence length="142" mass="15994">MRKFKRGYTQGVFDMFHVGHLNLINNAKAQCDSLTVGVNADELVKAYKGKVPVVSEDNREKIVANIKAVDHAVIADTLDKTKQLEKYNFDAIFIGDDWKGDPRWEQTVKDLAKQDVEVVFLPRTQGVSSTGMRIVKNDRIDG</sequence>
<dbReference type="GO" id="GO:0016779">
    <property type="term" value="F:nucleotidyltransferase activity"/>
    <property type="evidence" value="ECO:0007669"/>
    <property type="project" value="UniProtKB-KW"/>
</dbReference>
<evidence type="ECO:0000256" key="2">
    <source>
        <dbReference type="ARBA" id="ARBA00022695"/>
    </source>
</evidence>
<name>A0ABV6K6V3_9LACO</name>
<gene>
    <name evidence="4" type="ORF">ACFFGS_06490</name>
</gene>
<evidence type="ECO:0000313" key="5">
    <source>
        <dbReference type="Proteomes" id="UP001589855"/>
    </source>
</evidence>
<dbReference type="Pfam" id="PF01467">
    <property type="entry name" value="CTP_transf_like"/>
    <property type="match status" value="1"/>
</dbReference>
<evidence type="ECO:0000313" key="4">
    <source>
        <dbReference type="EMBL" id="MFC0423768.1"/>
    </source>
</evidence>
<organism evidence="4 5">
    <name type="scientific">Lactiplantibacillus plajomi</name>
    <dbReference type="NCBI Taxonomy" id="1457217"/>
    <lineage>
        <taxon>Bacteria</taxon>
        <taxon>Bacillati</taxon>
        <taxon>Bacillota</taxon>
        <taxon>Bacilli</taxon>
        <taxon>Lactobacillales</taxon>
        <taxon>Lactobacillaceae</taxon>
        <taxon>Lactiplantibacillus</taxon>
    </lineage>
</organism>
<evidence type="ECO:0000259" key="3">
    <source>
        <dbReference type="Pfam" id="PF01467"/>
    </source>
</evidence>
<keyword evidence="5" id="KW-1185">Reference proteome</keyword>
<dbReference type="Proteomes" id="UP001589855">
    <property type="component" value="Unassembled WGS sequence"/>
</dbReference>
<accession>A0ABV6K6V3</accession>
<dbReference type="InterPro" id="IPR050385">
    <property type="entry name" value="Archaeal_FAD_synthase"/>
</dbReference>
<dbReference type="NCBIfam" id="TIGR00125">
    <property type="entry name" value="cyt_tran_rel"/>
    <property type="match status" value="1"/>
</dbReference>
<dbReference type="PANTHER" id="PTHR43793">
    <property type="entry name" value="FAD SYNTHASE"/>
    <property type="match status" value="1"/>
</dbReference>